<evidence type="ECO:0000256" key="1">
    <source>
        <dbReference type="SAM" id="MobiDB-lite"/>
    </source>
</evidence>
<proteinExistence type="predicted"/>
<feature type="compositionally biased region" description="Basic and acidic residues" evidence="1">
    <location>
        <begin position="7"/>
        <end position="21"/>
    </location>
</feature>
<dbReference type="Pfam" id="PF17227">
    <property type="entry name" value="DUF5302"/>
    <property type="match status" value="1"/>
</dbReference>
<feature type="region of interest" description="Disordered" evidence="1">
    <location>
        <begin position="1"/>
        <end position="56"/>
    </location>
</feature>
<sequence>MADEKIDDQREKFKAALEAKQNKGQQGSQGGGAAGNSGKDTSKGAPGNREQRRKNH</sequence>
<dbReference type="InterPro" id="IPR035172">
    <property type="entry name" value="DUF5302"/>
</dbReference>
<evidence type="ECO:0000313" key="2">
    <source>
        <dbReference type="EMBL" id="CAB4913352.1"/>
    </source>
</evidence>
<organism evidence="2">
    <name type="scientific">freshwater metagenome</name>
    <dbReference type="NCBI Taxonomy" id="449393"/>
    <lineage>
        <taxon>unclassified sequences</taxon>
        <taxon>metagenomes</taxon>
        <taxon>ecological metagenomes</taxon>
    </lineage>
</organism>
<evidence type="ECO:0000313" key="3">
    <source>
        <dbReference type="EMBL" id="CAB5042348.1"/>
    </source>
</evidence>
<protein>
    <submittedName>
        <fullName evidence="2">Unannotated protein</fullName>
    </submittedName>
</protein>
<dbReference type="EMBL" id="CAFBPZ010000135">
    <property type="protein sequence ID" value="CAB5042348.1"/>
    <property type="molecule type" value="Genomic_DNA"/>
</dbReference>
<reference evidence="2" key="1">
    <citation type="submission" date="2020-05" db="EMBL/GenBank/DDBJ databases">
        <authorList>
            <person name="Chiriac C."/>
            <person name="Salcher M."/>
            <person name="Ghai R."/>
            <person name="Kavagutti S V."/>
        </authorList>
    </citation>
    <scope>NUCLEOTIDE SEQUENCE</scope>
</reference>
<dbReference type="EMBL" id="CAFBMC010000154">
    <property type="protein sequence ID" value="CAB4913352.1"/>
    <property type="molecule type" value="Genomic_DNA"/>
</dbReference>
<gene>
    <name evidence="2" type="ORF">UFOPK3495_01726</name>
    <name evidence="3" type="ORF">UFOPK4237_01506</name>
</gene>
<accession>A0A6J7H070</accession>
<dbReference type="AlphaFoldDB" id="A0A6J7H070"/>
<name>A0A6J7H070_9ZZZZ</name>